<comment type="caution">
    <text evidence="2">The sequence shown here is derived from an EMBL/GenBank/DDBJ whole genome shotgun (WGS) entry which is preliminary data.</text>
</comment>
<dbReference type="PANTHER" id="PTHR34070:SF1">
    <property type="entry name" value="DNA ALKYLATION REPAIR PROTEIN"/>
    <property type="match status" value="1"/>
</dbReference>
<dbReference type="Proteomes" id="UP000735302">
    <property type="component" value="Unassembled WGS sequence"/>
</dbReference>
<feature type="compositionally biased region" description="Basic and acidic residues" evidence="1">
    <location>
        <begin position="10"/>
        <end position="37"/>
    </location>
</feature>
<dbReference type="PANTHER" id="PTHR34070">
    <property type="entry name" value="ARMADILLO-TYPE FOLD"/>
    <property type="match status" value="1"/>
</dbReference>
<reference evidence="2 3" key="1">
    <citation type="journal article" date="2021" name="Elife">
        <title>Chloroplast acquisition without the gene transfer in kleptoplastic sea slugs, Plakobranchus ocellatus.</title>
        <authorList>
            <person name="Maeda T."/>
            <person name="Takahashi S."/>
            <person name="Yoshida T."/>
            <person name="Shimamura S."/>
            <person name="Takaki Y."/>
            <person name="Nagai Y."/>
            <person name="Toyoda A."/>
            <person name="Suzuki Y."/>
            <person name="Arimoto A."/>
            <person name="Ishii H."/>
            <person name="Satoh N."/>
            <person name="Nishiyama T."/>
            <person name="Hasebe M."/>
            <person name="Maruyama T."/>
            <person name="Minagawa J."/>
            <person name="Obokata J."/>
            <person name="Shigenobu S."/>
        </authorList>
    </citation>
    <scope>NUCLEOTIDE SEQUENCE [LARGE SCALE GENOMIC DNA]</scope>
</reference>
<evidence type="ECO:0000256" key="1">
    <source>
        <dbReference type="SAM" id="MobiDB-lite"/>
    </source>
</evidence>
<dbReference type="Gene3D" id="1.25.10.90">
    <property type="match status" value="1"/>
</dbReference>
<dbReference type="EMBL" id="BLXT01008440">
    <property type="protein sequence ID" value="GFO48691.1"/>
    <property type="molecule type" value="Genomic_DNA"/>
</dbReference>
<name>A0AAV4DXY6_9GAST</name>
<dbReference type="InterPro" id="IPR014825">
    <property type="entry name" value="DNA_alkylation"/>
</dbReference>
<feature type="region of interest" description="Disordered" evidence="1">
    <location>
        <begin position="1"/>
        <end position="67"/>
    </location>
</feature>
<gene>
    <name evidence="2" type="ORF">PoB_007519600</name>
</gene>
<keyword evidence="3" id="KW-1185">Reference proteome</keyword>
<evidence type="ECO:0000313" key="2">
    <source>
        <dbReference type="EMBL" id="GFO48691.1"/>
    </source>
</evidence>
<accession>A0AAV4DXY6</accession>
<dbReference type="CDD" id="cd07064">
    <property type="entry name" value="AlkD_like_1"/>
    <property type="match status" value="1"/>
</dbReference>
<dbReference type="AlphaFoldDB" id="A0AAV4DXY6"/>
<feature type="compositionally biased region" description="Polar residues" evidence="1">
    <location>
        <begin position="38"/>
        <end position="47"/>
    </location>
</feature>
<dbReference type="Pfam" id="PF08713">
    <property type="entry name" value="DNA_alkylation"/>
    <property type="match status" value="1"/>
</dbReference>
<proteinExistence type="predicted"/>
<protein>
    <submittedName>
        <fullName evidence="2">DNA alkylation repair protein</fullName>
    </submittedName>
</protein>
<sequence>MKAMKTRHQQALEKKPLSKRKTESETSPRQKRFKGDENSQSARSSAVQHEKIEASTSASKTSKEQEVLSKEELMQRFTVRQKNLRQNNIIGSTSVFKKLCDSFETSRDPERGQAMCKYMRNKFEFFGIQAPRRREISKPLWKEMKTLSSSDLRTLMCEVWYSPEREFQQFATDLFEREILRIYLDDGLNLEDYVHSTLDFVRQFLSSSKSWWDTVDPLASKVVGPLVKKYPDHLLPVMDEWNVSGVTWLVRTSIIYQLGYGRDTDAPRLFRYCLKVAHEDEFFIQKAIGWALRQHYRVDPQAVKTFVTRHKKKLSALSVREALKHDK</sequence>
<evidence type="ECO:0000313" key="3">
    <source>
        <dbReference type="Proteomes" id="UP000735302"/>
    </source>
</evidence>
<dbReference type="InterPro" id="IPR016024">
    <property type="entry name" value="ARM-type_fold"/>
</dbReference>
<dbReference type="SUPFAM" id="SSF48371">
    <property type="entry name" value="ARM repeat"/>
    <property type="match status" value="1"/>
</dbReference>
<organism evidence="2 3">
    <name type="scientific">Plakobranchus ocellatus</name>
    <dbReference type="NCBI Taxonomy" id="259542"/>
    <lineage>
        <taxon>Eukaryota</taxon>
        <taxon>Metazoa</taxon>
        <taxon>Spiralia</taxon>
        <taxon>Lophotrochozoa</taxon>
        <taxon>Mollusca</taxon>
        <taxon>Gastropoda</taxon>
        <taxon>Heterobranchia</taxon>
        <taxon>Euthyneura</taxon>
        <taxon>Panpulmonata</taxon>
        <taxon>Sacoglossa</taxon>
        <taxon>Placobranchoidea</taxon>
        <taxon>Plakobranchidae</taxon>
        <taxon>Plakobranchus</taxon>
    </lineage>
</organism>